<dbReference type="KEGG" id="ttp:E6P07_05015"/>
<dbReference type="Proteomes" id="UP000426424">
    <property type="component" value="Chromosome"/>
</dbReference>
<organism evidence="7 8">
    <name type="scientific">Thermochromatium tepidum ATCC 43061</name>
    <dbReference type="NCBI Taxonomy" id="316276"/>
    <lineage>
        <taxon>Bacteria</taxon>
        <taxon>Pseudomonadati</taxon>
        <taxon>Pseudomonadota</taxon>
        <taxon>Gammaproteobacteria</taxon>
        <taxon>Chromatiales</taxon>
        <taxon>Chromatiaceae</taxon>
        <taxon>Thermochromatium</taxon>
    </lineage>
</organism>
<dbReference type="InterPro" id="IPR039567">
    <property type="entry name" value="Gly-zipper"/>
</dbReference>
<evidence type="ECO:0000313" key="8">
    <source>
        <dbReference type="Proteomes" id="UP000426424"/>
    </source>
</evidence>
<comment type="subcellular location">
    <subcellularLocation>
        <location evidence="1">Cell outer membrane</location>
    </subcellularLocation>
</comment>
<dbReference type="PROSITE" id="PS01068">
    <property type="entry name" value="OMPA_1"/>
    <property type="match status" value="1"/>
</dbReference>
<name>A0A6I6E0D6_THETI</name>
<keyword evidence="8" id="KW-1185">Reference proteome</keyword>
<feature type="chain" id="PRO_5026178325" evidence="5">
    <location>
        <begin position="24"/>
        <end position="225"/>
    </location>
</feature>
<evidence type="ECO:0000259" key="6">
    <source>
        <dbReference type="PROSITE" id="PS51123"/>
    </source>
</evidence>
<dbReference type="InterPro" id="IPR036737">
    <property type="entry name" value="OmpA-like_sf"/>
</dbReference>
<dbReference type="AlphaFoldDB" id="A0A6I6E0D6"/>
<evidence type="ECO:0000313" key="7">
    <source>
        <dbReference type="EMBL" id="QGU32405.1"/>
    </source>
</evidence>
<dbReference type="PANTHER" id="PTHR30329">
    <property type="entry name" value="STATOR ELEMENT OF FLAGELLAR MOTOR COMPLEX"/>
    <property type="match status" value="1"/>
</dbReference>
<evidence type="ECO:0000256" key="1">
    <source>
        <dbReference type="ARBA" id="ARBA00004442"/>
    </source>
</evidence>
<protein>
    <submittedName>
        <fullName evidence="7">OmpA family protein</fullName>
    </submittedName>
</protein>
<dbReference type="PROSITE" id="PS51257">
    <property type="entry name" value="PROKAR_LIPOPROTEIN"/>
    <property type="match status" value="1"/>
</dbReference>
<dbReference type="InterPro" id="IPR006664">
    <property type="entry name" value="OMP_bac"/>
</dbReference>
<keyword evidence="2 4" id="KW-0472">Membrane</keyword>
<evidence type="ECO:0000256" key="2">
    <source>
        <dbReference type="ARBA" id="ARBA00023136"/>
    </source>
</evidence>
<dbReference type="CDD" id="cd07185">
    <property type="entry name" value="OmpA_C-like"/>
    <property type="match status" value="1"/>
</dbReference>
<dbReference type="Pfam" id="PF13488">
    <property type="entry name" value="Gly-zipper_Omp"/>
    <property type="match status" value="1"/>
</dbReference>
<dbReference type="SUPFAM" id="SSF103088">
    <property type="entry name" value="OmpA-like"/>
    <property type="match status" value="1"/>
</dbReference>
<dbReference type="InterPro" id="IPR006665">
    <property type="entry name" value="OmpA-like"/>
</dbReference>
<feature type="signal peptide" evidence="5">
    <location>
        <begin position="1"/>
        <end position="23"/>
    </location>
</feature>
<keyword evidence="3" id="KW-0998">Cell outer membrane</keyword>
<keyword evidence="5" id="KW-0732">Signal</keyword>
<feature type="domain" description="OmpA-like" evidence="6">
    <location>
        <begin position="106"/>
        <end position="223"/>
    </location>
</feature>
<evidence type="ECO:0000256" key="3">
    <source>
        <dbReference type="ARBA" id="ARBA00023237"/>
    </source>
</evidence>
<dbReference type="GO" id="GO:0009279">
    <property type="term" value="C:cell outer membrane"/>
    <property type="evidence" value="ECO:0007669"/>
    <property type="project" value="UniProtKB-SubCell"/>
</dbReference>
<dbReference type="Gene3D" id="3.30.1330.60">
    <property type="entry name" value="OmpA-like domain"/>
    <property type="match status" value="1"/>
</dbReference>
<dbReference type="Pfam" id="PF00691">
    <property type="entry name" value="OmpA"/>
    <property type="match status" value="1"/>
</dbReference>
<dbReference type="PROSITE" id="PS51123">
    <property type="entry name" value="OMPA_2"/>
    <property type="match status" value="1"/>
</dbReference>
<dbReference type="EMBL" id="CP039268">
    <property type="protein sequence ID" value="QGU32405.1"/>
    <property type="molecule type" value="Genomic_DNA"/>
</dbReference>
<accession>A0A6I6E0D6</accession>
<evidence type="ECO:0000256" key="5">
    <source>
        <dbReference type="SAM" id="SignalP"/>
    </source>
</evidence>
<proteinExistence type="predicted"/>
<dbReference type="RefSeq" id="WP_153974603.1">
    <property type="nucleotide sequence ID" value="NZ_CP039268.1"/>
</dbReference>
<evidence type="ECO:0000256" key="4">
    <source>
        <dbReference type="PROSITE-ProRule" id="PRU00473"/>
    </source>
</evidence>
<dbReference type="PRINTS" id="PR01021">
    <property type="entry name" value="OMPADOMAIN"/>
</dbReference>
<dbReference type="InterPro" id="IPR006690">
    <property type="entry name" value="OMPA-like_CS"/>
</dbReference>
<reference evidence="7 8" key="1">
    <citation type="submission" date="2019-12" db="EMBL/GenBank/DDBJ databases">
        <title>The complete genome of the thermophilic, anoxygenic phototrophic gammaproteobacterium Thermochromatium tepidum.</title>
        <authorList>
            <person name="Sattley W.M."/>
            <person name="Swingley W.D."/>
            <person name="Burchell B.M."/>
            <person name="Gurbani S.A."/>
            <person name="Kujawa C.M."/>
            <person name="Nuccio D.A."/>
            <person name="Schladweiler J."/>
            <person name="Shaffer K.N."/>
            <person name="Stokes L.M."/>
            <person name="Touchman J.W."/>
            <person name="Blankenship R.E."/>
            <person name="Madigan M.T."/>
        </authorList>
    </citation>
    <scope>NUCLEOTIDE SEQUENCE [LARGE SCALE GENOMIC DNA]</scope>
    <source>
        <strain evidence="7 8">ATCC 43061</strain>
    </source>
</reference>
<dbReference type="InterPro" id="IPR050330">
    <property type="entry name" value="Bact_OuterMem_StrucFunc"/>
</dbReference>
<sequence length="225" mass="23372">MTRLNTRTLVLSGVAAALVSGCAADGSGLTETGRSAAIGTTAGAATGALIGSLSGDAGKGALIGAVGGALVGTMVGSYMEEQKRDFERQLAPEIAGGVIRVQKLPDNQLLVGMTSATAFEVDSDRIQPSFYSTLDKISAIVRKYGKTQLAVSGHTDSTGSAAYNQTLSERRAASVGYYLERSGVLPQRIYLSGYGMNQPIASNATEQGRRLNRRVDIVIIPITQG</sequence>
<gene>
    <name evidence="7" type="ORF">E6P07_05015</name>
</gene>
<dbReference type="PANTHER" id="PTHR30329:SF21">
    <property type="entry name" value="LIPOPROTEIN YIAD-RELATED"/>
    <property type="match status" value="1"/>
</dbReference>
<dbReference type="OrthoDB" id="9782229at2"/>